<dbReference type="InterPro" id="IPR009335">
    <property type="entry name" value="T3SS_HrpE/ATPase_suE"/>
</dbReference>
<keyword evidence="4" id="KW-0653">Protein transport</keyword>
<dbReference type="GO" id="GO:0030254">
    <property type="term" value="P:protein secretion by the type III secretion system"/>
    <property type="evidence" value="ECO:0007669"/>
    <property type="project" value="InterPro"/>
</dbReference>
<accession>A0A0J6IRC4</accession>
<evidence type="ECO:0000313" key="7">
    <source>
        <dbReference type="Proteomes" id="UP000036325"/>
    </source>
</evidence>
<dbReference type="AlphaFoldDB" id="A0A0J6IRC4"/>
<evidence type="ECO:0000256" key="5">
    <source>
        <dbReference type="ARBA" id="ARBA00024335"/>
    </source>
</evidence>
<dbReference type="RefSeq" id="WP_048363095.1">
    <property type="nucleotide sequence ID" value="NZ_JYLF01000002.1"/>
</dbReference>
<keyword evidence="2" id="KW-0813">Transport</keyword>
<dbReference type="PATRIC" id="fig|1608994.3.peg.1475"/>
<gene>
    <name evidence="6" type="ORF">TU86_04430</name>
</gene>
<comment type="caution">
    <text evidence="6">The sequence shown here is derived from an EMBL/GenBank/DDBJ whole genome shotgun (WGS) entry which is preliminary data.</text>
</comment>
<dbReference type="NCBIfam" id="TIGR02499">
    <property type="entry name" value="HrpE_YscL_not"/>
    <property type="match status" value="1"/>
</dbReference>
<comment type="similarity">
    <text evidence="5">Belongs to the SctL stator family.</text>
</comment>
<dbReference type="STRING" id="1608994.TU86_04430"/>
<dbReference type="InterPro" id="IPR012842">
    <property type="entry name" value="T3SS_SctL/SctL2"/>
</dbReference>
<organism evidence="6 7">
    <name type="scientific">Pseudomonas weihenstephanensis</name>
    <dbReference type="NCBI Taxonomy" id="1608994"/>
    <lineage>
        <taxon>Bacteria</taxon>
        <taxon>Pseudomonadati</taxon>
        <taxon>Pseudomonadota</taxon>
        <taxon>Gammaproteobacteria</taxon>
        <taxon>Pseudomonadales</taxon>
        <taxon>Pseudomonadaceae</taxon>
        <taxon>Pseudomonas</taxon>
    </lineage>
</organism>
<dbReference type="GO" id="GO:0005737">
    <property type="term" value="C:cytoplasm"/>
    <property type="evidence" value="ECO:0007669"/>
    <property type="project" value="UniProtKB-SubCell"/>
</dbReference>
<keyword evidence="3" id="KW-0963">Cytoplasm</keyword>
<evidence type="ECO:0000256" key="2">
    <source>
        <dbReference type="ARBA" id="ARBA00022448"/>
    </source>
</evidence>
<evidence type="ECO:0000256" key="1">
    <source>
        <dbReference type="ARBA" id="ARBA00004496"/>
    </source>
</evidence>
<name>A0A0J6IRC4_9PSED</name>
<comment type="subcellular location">
    <subcellularLocation>
        <location evidence="1">Cytoplasm</location>
    </subcellularLocation>
</comment>
<sequence>MLLRRKIELRADLPGLPSLLMPHQTLLDCGQAQQMLAQAHRKVDALLRAAHTASEAACEKARSEFWDMANAQLAQWATQHSALCQALESNATQVVNQALLHLLDEVPPTSRITALLAQLLRVQCPSLSTVLRCHPDAQESIQQWLSTHVDNVWQLEPDESLPPLSLVLVSEHGDLHIDWFTTRDALLLPDPPDGTDSKLNTTQ</sequence>
<evidence type="ECO:0000256" key="3">
    <source>
        <dbReference type="ARBA" id="ARBA00022490"/>
    </source>
</evidence>
<reference evidence="6 7" key="1">
    <citation type="submission" date="2015-02" db="EMBL/GenBank/DDBJ databases">
        <title>Pseudomonas helleri sp. nov. and Pseudomonas weihenstephanensis sp. nov., isolated from raw cows milk.</title>
        <authorList>
            <person name="von Neubeck M."/>
            <person name="Huptas C."/>
            <person name="Wenning M."/>
            <person name="Scherer S."/>
        </authorList>
    </citation>
    <scope>NUCLEOTIDE SEQUENCE [LARGE SCALE GENOMIC DNA]</scope>
    <source>
        <strain evidence="6 7">DSM 29166</strain>
    </source>
</reference>
<dbReference type="Pfam" id="PF06188">
    <property type="entry name" value="HrpE"/>
    <property type="match status" value="1"/>
</dbReference>
<dbReference type="EMBL" id="JYLF01000002">
    <property type="protein sequence ID" value="KMN14557.1"/>
    <property type="molecule type" value="Genomic_DNA"/>
</dbReference>
<protein>
    <recommendedName>
        <fullName evidence="8">Type III secretion protein</fullName>
    </recommendedName>
</protein>
<proteinExistence type="inferred from homology"/>
<dbReference type="OrthoDB" id="6629448at2"/>
<dbReference type="Proteomes" id="UP000036325">
    <property type="component" value="Unassembled WGS sequence"/>
</dbReference>
<evidence type="ECO:0000256" key="4">
    <source>
        <dbReference type="ARBA" id="ARBA00022927"/>
    </source>
</evidence>
<evidence type="ECO:0000313" key="6">
    <source>
        <dbReference type="EMBL" id="KMN14557.1"/>
    </source>
</evidence>
<evidence type="ECO:0008006" key="8">
    <source>
        <dbReference type="Google" id="ProtNLM"/>
    </source>
</evidence>